<dbReference type="RefSeq" id="WP_092379730.1">
    <property type="nucleotide sequence ID" value="NZ_BOPI01000019.1"/>
</dbReference>
<feature type="transmembrane region" description="Helical" evidence="11">
    <location>
        <begin position="256"/>
        <end position="278"/>
    </location>
</feature>
<evidence type="ECO:0000256" key="1">
    <source>
        <dbReference type="ARBA" id="ARBA00004651"/>
    </source>
</evidence>
<keyword evidence="4" id="KW-0547">Nucleotide-binding</keyword>
<feature type="domain" description="ABC transmembrane type-1" evidence="13">
    <location>
        <begin position="30"/>
        <end position="313"/>
    </location>
</feature>
<dbReference type="STRING" id="1144548.SAMN05443287_104159"/>
<evidence type="ECO:0000256" key="6">
    <source>
        <dbReference type="ARBA" id="ARBA00022989"/>
    </source>
</evidence>
<evidence type="ECO:0000256" key="7">
    <source>
        <dbReference type="ARBA" id="ARBA00023136"/>
    </source>
</evidence>
<dbReference type="PANTHER" id="PTHR24221">
    <property type="entry name" value="ATP-BINDING CASSETTE SUB-FAMILY B"/>
    <property type="match status" value="1"/>
</dbReference>
<dbReference type="InterPro" id="IPR039421">
    <property type="entry name" value="Type_1_exporter"/>
</dbReference>
<keyword evidence="15" id="KW-1185">Reference proteome</keyword>
<dbReference type="Pfam" id="PF00005">
    <property type="entry name" value="ABC_tran"/>
    <property type="match status" value="1"/>
</dbReference>
<comment type="function">
    <text evidence="8">ABC transporter involved in fatty acid import. Transmembrane domains (TMD) form a pore in the membrane and the ATP-binding domain (NBD) is responsible for energy generation.</text>
</comment>
<evidence type="ECO:0000256" key="5">
    <source>
        <dbReference type="ARBA" id="ARBA00022840"/>
    </source>
</evidence>
<dbReference type="Pfam" id="PF00664">
    <property type="entry name" value="ABC_membrane"/>
    <property type="match status" value="1"/>
</dbReference>
<evidence type="ECO:0000256" key="8">
    <source>
        <dbReference type="ARBA" id="ARBA00055053"/>
    </source>
</evidence>
<evidence type="ECO:0000256" key="3">
    <source>
        <dbReference type="ARBA" id="ARBA00022692"/>
    </source>
</evidence>
<dbReference type="Gene3D" id="3.40.50.300">
    <property type="entry name" value="P-loop containing nucleotide triphosphate hydrolases"/>
    <property type="match status" value="1"/>
</dbReference>
<dbReference type="InterPro" id="IPR036640">
    <property type="entry name" value="ABC1_TM_sf"/>
</dbReference>
<evidence type="ECO:0000259" key="13">
    <source>
        <dbReference type="PROSITE" id="PS50929"/>
    </source>
</evidence>
<feature type="transmembrane region" description="Helical" evidence="11">
    <location>
        <begin position="168"/>
        <end position="185"/>
    </location>
</feature>
<dbReference type="FunFam" id="3.40.50.300:FF:000287">
    <property type="entry name" value="Multidrug ABC transporter ATP-binding protein"/>
    <property type="match status" value="1"/>
</dbReference>
<evidence type="ECO:0000256" key="11">
    <source>
        <dbReference type="SAM" id="Phobius"/>
    </source>
</evidence>
<evidence type="ECO:0000256" key="4">
    <source>
        <dbReference type="ARBA" id="ARBA00022741"/>
    </source>
</evidence>
<name>A0A1H6YCK4_9ACTN</name>
<evidence type="ECO:0000259" key="12">
    <source>
        <dbReference type="PROSITE" id="PS50893"/>
    </source>
</evidence>
<dbReference type="InterPro" id="IPR017871">
    <property type="entry name" value="ABC_transporter-like_CS"/>
</dbReference>
<dbReference type="GO" id="GO:0005524">
    <property type="term" value="F:ATP binding"/>
    <property type="evidence" value="ECO:0007669"/>
    <property type="project" value="UniProtKB-KW"/>
</dbReference>
<dbReference type="GO" id="GO:0005886">
    <property type="term" value="C:plasma membrane"/>
    <property type="evidence" value="ECO:0007669"/>
    <property type="project" value="UniProtKB-SubCell"/>
</dbReference>
<dbReference type="InterPro" id="IPR003593">
    <property type="entry name" value="AAA+_ATPase"/>
</dbReference>
<gene>
    <name evidence="14" type="ORF">SAMN05443287_104159</name>
</gene>
<feature type="transmembrane region" description="Helical" evidence="11">
    <location>
        <begin position="284"/>
        <end position="302"/>
    </location>
</feature>
<dbReference type="SMART" id="SM00382">
    <property type="entry name" value="AAA"/>
    <property type="match status" value="1"/>
</dbReference>
<keyword evidence="2" id="KW-0813">Transport</keyword>
<dbReference type="Gene3D" id="1.20.1560.10">
    <property type="entry name" value="ABC transporter type 1, transmembrane domain"/>
    <property type="match status" value="1"/>
</dbReference>
<dbReference type="AlphaFoldDB" id="A0A1H6YCK4"/>
<accession>A0A1H6YCK4</accession>
<keyword evidence="3 11" id="KW-0812">Transmembrane</keyword>
<dbReference type="GO" id="GO:0140359">
    <property type="term" value="F:ABC-type transporter activity"/>
    <property type="evidence" value="ECO:0007669"/>
    <property type="project" value="InterPro"/>
</dbReference>
<keyword evidence="6 11" id="KW-1133">Transmembrane helix</keyword>
<dbReference type="InterPro" id="IPR011527">
    <property type="entry name" value="ABC1_TM_dom"/>
</dbReference>
<dbReference type="EMBL" id="FNYV01000004">
    <property type="protein sequence ID" value="SEJ38969.1"/>
    <property type="molecule type" value="Genomic_DNA"/>
</dbReference>
<dbReference type="GO" id="GO:0016887">
    <property type="term" value="F:ATP hydrolysis activity"/>
    <property type="evidence" value="ECO:0007669"/>
    <property type="project" value="InterPro"/>
</dbReference>
<dbReference type="Proteomes" id="UP000198707">
    <property type="component" value="Unassembled WGS sequence"/>
</dbReference>
<feature type="transmembrane region" description="Helical" evidence="11">
    <location>
        <begin position="67"/>
        <end position="100"/>
    </location>
</feature>
<dbReference type="PROSITE" id="PS50893">
    <property type="entry name" value="ABC_TRANSPORTER_2"/>
    <property type="match status" value="1"/>
</dbReference>
<evidence type="ECO:0000313" key="15">
    <source>
        <dbReference type="Proteomes" id="UP000198707"/>
    </source>
</evidence>
<dbReference type="PROSITE" id="PS50929">
    <property type="entry name" value="ABC_TM1F"/>
    <property type="match status" value="1"/>
</dbReference>
<organism evidence="14 15">
    <name type="scientific">Micromonospora phaseoli</name>
    <dbReference type="NCBI Taxonomy" id="1144548"/>
    <lineage>
        <taxon>Bacteria</taxon>
        <taxon>Bacillati</taxon>
        <taxon>Actinomycetota</taxon>
        <taxon>Actinomycetes</taxon>
        <taxon>Micromonosporales</taxon>
        <taxon>Micromonosporaceae</taxon>
        <taxon>Micromonospora</taxon>
    </lineage>
</organism>
<dbReference type="SUPFAM" id="SSF52540">
    <property type="entry name" value="P-loop containing nucleoside triphosphate hydrolases"/>
    <property type="match status" value="1"/>
</dbReference>
<comment type="subcellular location">
    <subcellularLocation>
        <location evidence="1">Cell membrane</location>
        <topology evidence="1">Multi-pass membrane protein</topology>
    </subcellularLocation>
</comment>
<sequence length="598" mass="64121">MAAETDPAAGHGGRELLRSLVRSQRRRLCAAVLLAVAAVACQLVPYLMAYLVAVELVTQASPDGGVLIRYAVIALVAIAAGTALMGGALAISHVCAYWLLHRLRQRIAERLAVLPLGEVTRRGSGRIGKLAMEDVERIEVFIAHMLPDAVAALTVVAATTVWLFVVDWRLALAAVAVVPLAMLAMRHATRGSGAWVAQWHGAGMAMNQTVTEFLQGIKAVKVFNRQTDTVARATDAVRRYVDAETRWGTAFLPGGAAYFTVMAANVVVVVPVGLWLYRDGAVDLPTLLLFLLLALGYTAPLTKLTGYGSQLRQVRFGTDEIAALLDTPALPDTGRRVPLGPASVELTDVEFGYHPDRRVLDGVRIHAEAGRVTAIVGPSGSGKTTVARLVSRFFDVSAGQVRVGGVDVRDMAVDQLMDTVAVVFQDPFLFHDTIRANLTLGRPDLDDEAVHQAARAARCHDFILALPQGYDTVVGERGATLSGGERQRISIARALLKDAPVVVLDEATASTDPENEVWIQEAVANLAAGRTLLVIAHRLTTVRDADRIVVMTDGRVAESGRHDELLRADGTYARLWADATTSARWSLGVSGERSGAHT</sequence>
<dbReference type="PANTHER" id="PTHR24221:SF654">
    <property type="entry name" value="ATP-BINDING CASSETTE SUB-FAMILY B MEMBER 6"/>
    <property type="match status" value="1"/>
</dbReference>
<dbReference type="PROSITE" id="PS00211">
    <property type="entry name" value="ABC_TRANSPORTER_1"/>
    <property type="match status" value="1"/>
</dbReference>
<keyword evidence="5 14" id="KW-0067">ATP-binding</keyword>
<feature type="domain" description="ABC transporter" evidence="12">
    <location>
        <begin position="344"/>
        <end position="578"/>
    </location>
</feature>
<evidence type="ECO:0000256" key="10">
    <source>
        <dbReference type="ARBA" id="ARBA00071747"/>
    </source>
</evidence>
<reference evidence="15" key="1">
    <citation type="submission" date="2016-10" db="EMBL/GenBank/DDBJ databases">
        <authorList>
            <person name="Varghese N."/>
            <person name="Submissions S."/>
        </authorList>
    </citation>
    <scope>NUCLEOTIDE SEQUENCE [LARGE SCALE GENOMIC DNA]</scope>
    <source>
        <strain evidence="15">CGMCC 4.7038</strain>
    </source>
</reference>
<comment type="similarity">
    <text evidence="9">Belongs to the ABC transporter superfamily. Lipid exporter (TC 3.A.1.106) family.</text>
</comment>
<dbReference type="InterPro" id="IPR003439">
    <property type="entry name" value="ABC_transporter-like_ATP-bd"/>
</dbReference>
<proteinExistence type="inferred from homology"/>
<dbReference type="OrthoDB" id="3302760at2"/>
<feature type="transmembrane region" description="Helical" evidence="11">
    <location>
        <begin position="28"/>
        <end position="47"/>
    </location>
</feature>
<dbReference type="InterPro" id="IPR027417">
    <property type="entry name" value="P-loop_NTPase"/>
</dbReference>
<keyword evidence="7 11" id="KW-0472">Membrane</keyword>
<evidence type="ECO:0000256" key="9">
    <source>
        <dbReference type="ARBA" id="ARBA00061644"/>
    </source>
</evidence>
<evidence type="ECO:0000256" key="2">
    <source>
        <dbReference type="ARBA" id="ARBA00022448"/>
    </source>
</evidence>
<protein>
    <recommendedName>
        <fullName evidence="10">Fatty acid ABC transporter ATP-binding/permease protein</fullName>
    </recommendedName>
</protein>
<dbReference type="SUPFAM" id="SSF90123">
    <property type="entry name" value="ABC transporter transmembrane region"/>
    <property type="match status" value="1"/>
</dbReference>
<evidence type="ECO:0000313" key="14">
    <source>
        <dbReference type="EMBL" id="SEJ38969.1"/>
    </source>
</evidence>